<organism evidence="8 9">
    <name type="scientific">Gigaspora margarita</name>
    <dbReference type="NCBI Taxonomy" id="4874"/>
    <lineage>
        <taxon>Eukaryota</taxon>
        <taxon>Fungi</taxon>
        <taxon>Fungi incertae sedis</taxon>
        <taxon>Mucoromycota</taxon>
        <taxon>Glomeromycotina</taxon>
        <taxon>Glomeromycetes</taxon>
        <taxon>Diversisporales</taxon>
        <taxon>Gigasporaceae</taxon>
        <taxon>Gigaspora</taxon>
    </lineage>
</organism>
<dbReference type="PANTHER" id="PTHR20855:SF52">
    <property type="entry name" value="ADIPONECTIN RECEPTOR PROTEIN"/>
    <property type="match status" value="1"/>
</dbReference>
<sequence>MAFLGRFVPKSTVIEETTSINSRNVDILDKREENQVNDNINDLNNNNVSNSKVTREITTYGLIFGSKANLLCNFGDLPSWYQDNRDILRGYRRPTSSYIECIYSLFYIHNEFINIWSHFLGAIVFAFLSFVTYFYVLDQPTVVWQDFVVVYTFLSGAVICLGFSSTFHTLCCHSEKVSADWNRCDYVGIVTLIVGSFYPTIYYGFYCDYNWMIFYLSLITILGIVTICVAVLPRFRSPHYRWFRTSLFLAMGLSAIVPLAHGITLYGIDASFKSISLNYVCCMGILYVIGALVYGARIPERWYPGTFDIFGSSHQIFHLFVVAAALVHYFGVTQAMLYWHKTHARC</sequence>
<keyword evidence="4 7" id="KW-1133">Transmembrane helix</keyword>
<proteinExistence type="inferred from homology"/>
<protein>
    <submittedName>
        <fullName evidence="8">Putative hemolysin-III channel protein Izh2</fullName>
    </submittedName>
</protein>
<feature type="binding site" evidence="6">
    <location>
        <position position="168"/>
    </location>
    <ligand>
        <name>Zn(2+)</name>
        <dbReference type="ChEBI" id="CHEBI:29105"/>
    </ligand>
</feature>
<dbReference type="Proteomes" id="UP000439903">
    <property type="component" value="Unassembled WGS sequence"/>
</dbReference>
<feature type="transmembrane region" description="Helical" evidence="7">
    <location>
        <begin position="274"/>
        <end position="295"/>
    </location>
</feature>
<dbReference type="GO" id="GO:0016020">
    <property type="term" value="C:membrane"/>
    <property type="evidence" value="ECO:0007669"/>
    <property type="project" value="UniProtKB-SubCell"/>
</dbReference>
<dbReference type="Pfam" id="PF03006">
    <property type="entry name" value="HlyIII"/>
    <property type="match status" value="1"/>
</dbReference>
<accession>A0A8H4AWJ4</accession>
<dbReference type="AlphaFoldDB" id="A0A8H4AWJ4"/>
<reference evidence="8 9" key="1">
    <citation type="journal article" date="2019" name="Environ. Microbiol.">
        <title>At the nexus of three kingdoms: the genome of the mycorrhizal fungus Gigaspora margarita provides insights into plant, endobacterial and fungal interactions.</title>
        <authorList>
            <person name="Venice F."/>
            <person name="Ghignone S."/>
            <person name="Salvioli di Fossalunga A."/>
            <person name="Amselem J."/>
            <person name="Novero M."/>
            <person name="Xianan X."/>
            <person name="Sedzielewska Toro K."/>
            <person name="Morin E."/>
            <person name="Lipzen A."/>
            <person name="Grigoriev I.V."/>
            <person name="Henrissat B."/>
            <person name="Martin F.M."/>
            <person name="Bonfante P."/>
        </authorList>
    </citation>
    <scope>NUCLEOTIDE SEQUENCE [LARGE SCALE GENOMIC DNA]</scope>
    <source>
        <strain evidence="8 9">BEG34</strain>
    </source>
</reference>
<feature type="transmembrane region" description="Helical" evidence="7">
    <location>
        <begin position="316"/>
        <end position="339"/>
    </location>
</feature>
<feature type="transmembrane region" description="Helical" evidence="7">
    <location>
        <begin position="247"/>
        <end position="268"/>
    </location>
</feature>
<evidence type="ECO:0000256" key="1">
    <source>
        <dbReference type="ARBA" id="ARBA00004141"/>
    </source>
</evidence>
<comment type="similarity">
    <text evidence="2">Belongs to the ADIPOR family.</text>
</comment>
<keyword evidence="6" id="KW-0479">Metal-binding</keyword>
<feature type="transmembrane region" description="Helical" evidence="7">
    <location>
        <begin position="212"/>
        <end position="235"/>
    </location>
</feature>
<evidence type="ECO:0000313" key="9">
    <source>
        <dbReference type="Proteomes" id="UP000439903"/>
    </source>
</evidence>
<feature type="binding site" evidence="6">
    <location>
        <position position="318"/>
    </location>
    <ligand>
        <name>Zn(2+)</name>
        <dbReference type="ChEBI" id="CHEBI:29105"/>
    </ligand>
</feature>
<name>A0A8H4AWJ4_GIGMA</name>
<dbReference type="InterPro" id="IPR004254">
    <property type="entry name" value="AdipoR/HlyIII-related"/>
</dbReference>
<dbReference type="PANTHER" id="PTHR20855">
    <property type="entry name" value="ADIPOR/PROGESTIN RECEPTOR-RELATED"/>
    <property type="match status" value="1"/>
</dbReference>
<comment type="subcellular location">
    <subcellularLocation>
        <location evidence="1">Membrane</location>
        <topology evidence="1">Multi-pass membrane protein</topology>
    </subcellularLocation>
</comment>
<feature type="transmembrane region" description="Helical" evidence="7">
    <location>
        <begin position="115"/>
        <end position="136"/>
    </location>
</feature>
<dbReference type="EMBL" id="WTPW01000169">
    <property type="protein sequence ID" value="KAF0539742.1"/>
    <property type="molecule type" value="Genomic_DNA"/>
</dbReference>
<comment type="caution">
    <text evidence="8">The sequence shown here is derived from an EMBL/GenBank/DDBJ whole genome shotgun (WGS) entry which is preliminary data.</text>
</comment>
<evidence type="ECO:0000256" key="7">
    <source>
        <dbReference type="SAM" id="Phobius"/>
    </source>
</evidence>
<evidence type="ECO:0000256" key="2">
    <source>
        <dbReference type="ARBA" id="ARBA00007018"/>
    </source>
</evidence>
<gene>
    <name evidence="8" type="ORF">F8M41_006849</name>
</gene>
<dbReference type="GO" id="GO:0046872">
    <property type="term" value="F:metal ion binding"/>
    <property type="evidence" value="ECO:0007669"/>
    <property type="project" value="UniProtKB-KW"/>
</dbReference>
<feature type="transmembrane region" description="Helical" evidence="7">
    <location>
        <begin position="148"/>
        <end position="172"/>
    </location>
</feature>
<keyword evidence="6" id="KW-0862">Zinc</keyword>
<dbReference type="OrthoDB" id="529367at2759"/>
<evidence type="ECO:0000256" key="3">
    <source>
        <dbReference type="ARBA" id="ARBA00022692"/>
    </source>
</evidence>
<dbReference type="GO" id="GO:0038023">
    <property type="term" value="F:signaling receptor activity"/>
    <property type="evidence" value="ECO:0007669"/>
    <property type="project" value="TreeGrafter"/>
</dbReference>
<evidence type="ECO:0000256" key="4">
    <source>
        <dbReference type="ARBA" id="ARBA00022989"/>
    </source>
</evidence>
<keyword evidence="9" id="KW-1185">Reference proteome</keyword>
<keyword evidence="3 7" id="KW-0812">Transmembrane</keyword>
<keyword evidence="5 7" id="KW-0472">Membrane</keyword>
<feature type="transmembrane region" description="Helical" evidence="7">
    <location>
        <begin position="184"/>
        <end position="206"/>
    </location>
</feature>
<evidence type="ECO:0000313" key="8">
    <source>
        <dbReference type="EMBL" id="KAF0539742.1"/>
    </source>
</evidence>
<evidence type="ECO:0000256" key="6">
    <source>
        <dbReference type="PIRSR" id="PIRSR604254-1"/>
    </source>
</evidence>
<evidence type="ECO:0000256" key="5">
    <source>
        <dbReference type="ARBA" id="ARBA00023136"/>
    </source>
</evidence>
<feature type="binding site" evidence="6">
    <location>
        <position position="314"/>
    </location>
    <ligand>
        <name>Zn(2+)</name>
        <dbReference type="ChEBI" id="CHEBI:29105"/>
    </ligand>
</feature>
<dbReference type="GO" id="GO:0006882">
    <property type="term" value="P:intracellular zinc ion homeostasis"/>
    <property type="evidence" value="ECO:0007669"/>
    <property type="project" value="TreeGrafter"/>
</dbReference>